<sequence length="78" mass="9391">MMTKINYQPWLQAVLTIAKHYRIEPSEERIRLQLDWNQNQNLDNVLQLMTRQVGLNLRKAPFSLDLLNPWRLPVMVEF</sequence>
<evidence type="ECO:0000313" key="2">
    <source>
        <dbReference type="Proteomes" id="UP000280073"/>
    </source>
</evidence>
<dbReference type="AlphaFoldDB" id="A0A3R9SZR2"/>
<protein>
    <submittedName>
        <fullName evidence="1">Type I secretion system permease/ATPase</fullName>
    </submittedName>
</protein>
<evidence type="ECO:0000313" key="1">
    <source>
        <dbReference type="EMBL" id="RSR20494.1"/>
    </source>
</evidence>
<accession>A0A3R9SZR2</accession>
<feature type="non-terminal residue" evidence="1">
    <location>
        <position position="78"/>
    </location>
</feature>
<dbReference type="EMBL" id="RFDI01002385">
    <property type="protein sequence ID" value="RSR20494.1"/>
    <property type="molecule type" value="Genomic_DNA"/>
</dbReference>
<gene>
    <name evidence="1" type="ORF">EA686_27730</name>
</gene>
<comment type="caution">
    <text evidence="1">The sequence shown here is derived from an EMBL/GenBank/DDBJ whole genome shotgun (WGS) entry which is preliminary data.</text>
</comment>
<proteinExistence type="predicted"/>
<dbReference type="Proteomes" id="UP000280073">
    <property type="component" value="Unassembled WGS sequence"/>
</dbReference>
<dbReference type="Gene3D" id="3.90.70.10">
    <property type="entry name" value="Cysteine proteinases"/>
    <property type="match status" value="1"/>
</dbReference>
<name>A0A3R9SZR2_ACIBA</name>
<reference evidence="1 2" key="1">
    <citation type="submission" date="2018-10" db="EMBL/GenBank/DDBJ databases">
        <title>GWAS and RNA-Seq identify cryptic mechanisms of antimicrobial resistance in Acinetobacter baumannii.</title>
        <authorList>
            <person name="Sahl J.W."/>
        </authorList>
    </citation>
    <scope>NUCLEOTIDE SEQUENCE [LARGE SCALE GENOMIC DNA]</scope>
    <source>
        <strain evidence="1 2">TG28175</strain>
    </source>
</reference>
<organism evidence="1 2">
    <name type="scientific">Acinetobacter baumannii</name>
    <dbReference type="NCBI Taxonomy" id="470"/>
    <lineage>
        <taxon>Bacteria</taxon>
        <taxon>Pseudomonadati</taxon>
        <taxon>Pseudomonadota</taxon>
        <taxon>Gammaproteobacteria</taxon>
        <taxon>Moraxellales</taxon>
        <taxon>Moraxellaceae</taxon>
        <taxon>Acinetobacter</taxon>
        <taxon>Acinetobacter calcoaceticus/baumannii complex</taxon>
    </lineage>
</organism>